<dbReference type="WBParaSite" id="GPUH_0002093401-mRNA-1">
    <property type="protein sequence ID" value="GPUH_0002093401-mRNA-1"/>
    <property type="gene ID" value="GPUH_0002093401"/>
</dbReference>
<protein>
    <submittedName>
        <fullName evidence="2 4">Uncharacterized protein</fullName>
    </submittedName>
</protein>
<reference evidence="2 3" key="2">
    <citation type="submission" date="2018-11" db="EMBL/GenBank/DDBJ databases">
        <authorList>
            <consortium name="Pathogen Informatics"/>
        </authorList>
    </citation>
    <scope>NUCLEOTIDE SEQUENCE [LARGE SCALE GENOMIC DNA]</scope>
</reference>
<evidence type="ECO:0000313" key="2">
    <source>
        <dbReference type="EMBL" id="VDN37093.1"/>
    </source>
</evidence>
<evidence type="ECO:0000256" key="1">
    <source>
        <dbReference type="SAM" id="MobiDB-lite"/>
    </source>
</evidence>
<dbReference type="AlphaFoldDB" id="A0A183EIW8"/>
<organism evidence="4">
    <name type="scientific">Gongylonema pulchrum</name>
    <dbReference type="NCBI Taxonomy" id="637853"/>
    <lineage>
        <taxon>Eukaryota</taxon>
        <taxon>Metazoa</taxon>
        <taxon>Ecdysozoa</taxon>
        <taxon>Nematoda</taxon>
        <taxon>Chromadorea</taxon>
        <taxon>Rhabditida</taxon>
        <taxon>Spirurina</taxon>
        <taxon>Spiruromorpha</taxon>
        <taxon>Spiruroidea</taxon>
        <taxon>Gongylonematidae</taxon>
        <taxon>Gongylonema</taxon>
    </lineage>
</organism>
<sequence>MGNQKRALPNRDDDTARAGLRKRTWMTAFGSEAQVKNRIATPKNADDITSRLRNKTRMSVQAEKRLAAPKENASSATGGFKRQVRSPSSGAEVRTEKRVVVPEEMDESVKAALRKRVRVPIVGSRISAVVQAEKQAAALKRGDSSVADDCKKRVRSPSTQVEKKTGMPKKIGESTTSALRKR</sequence>
<feature type="region of interest" description="Disordered" evidence="1">
    <location>
        <begin position="62"/>
        <end position="97"/>
    </location>
</feature>
<name>A0A183EIW8_9BILA</name>
<proteinExistence type="predicted"/>
<gene>
    <name evidence="2" type="ORF">GPUH_LOCUS20910</name>
</gene>
<evidence type="ECO:0000313" key="4">
    <source>
        <dbReference type="WBParaSite" id="GPUH_0002093401-mRNA-1"/>
    </source>
</evidence>
<keyword evidence="3" id="KW-1185">Reference proteome</keyword>
<dbReference type="EMBL" id="UYRT01091430">
    <property type="protein sequence ID" value="VDN37093.1"/>
    <property type="molecule type" value="Genomic_DNA"/>
</dbReference>
<feature type="compositionally biased region" description="Polar residues" evidence="1">
    <location>
        <begin position="173"/>
        <end position="182"/>
    </location>
</feature>
<feature type="region of interest" description="Disordered" evidence="1">
    <location>
        <begin position="1"/>
        <end position="21"/>
    </location>
</feature>
<dbReference type="Proteomes" id="UP000271098">
    <property type="component" value="Unassembled WGS sequence"/>
</dbReference>
<evidence type="ECO:0000313" key="3">
    <source>
        <dbReference type="Proteomes" id="UP000271098"/>
    </source>
</evidence>
<reference evidence="4" key="1">
    <citation type="submission" date="2016-06" db="UniProtKB">
        <authorList>
            <consortium name="WormBaseParasite"/>
        </authorList>
    </citation>
    <scope>IDENTIFICATION</scope>
</reference>
<feature type="region of interest" description="Disordered" evidence="1">
    <location>
        <begin position="137"/>
        <end position="182"/>
    </location>
</feature>
<feature type="compositionally biased region" description="Basic and acidic residues" evidence="1">
    <location>
        <begin position="140"/>
        <end position="151"/>
    </location>
</feature>
<accession>A0A183EIW8</accession>